<organism evidence="7 8">
    <name type="scientific">Cadophora malorum</name>
    <dbReference type="NCBI Taxonomy" id="108018"/>
    <lineage>
        <taxon>Eukaryota</taxon>
        <taxon>Fungi</taxon>
        <taxon>Dikarya</taxon>
        <taxon>Ascomycota</taxon>
        <taxon>Pezizomycotina</taxon>
        <taxon>Leotiomycetes</taxon>
        <taxon>Helotiales</taxon>
        <taxon>Ploettnerulaceae</taxon>
        <taxon>Cadophora</taxon>
    </lineage>
</organism>
<gene>
    <name evidence="7" type="ORF">IFR04_001603</name>
</gene>
<dbReference type="InterPro" id="IPR051089">
    <property type="entry name" value="prtT"/>
</dbReference>
<dbReference type="OrthoDB" id="5226580at2759"/>
<comment type="caution">
    <text evidence="7">The sequence shown here is derived from an EMBL/GenBank/DDBJ whole genome shotgun (WGS) entry which is preliminary data.</text>
</comment>
<keyword evidence="4" id="KW-0804">Transcription</keyword>
<proteinExistence type="predicted"/>
<dbReference type="GO" id="GO:0005634">
    <property type="term" value="C:nucleus"/>
    <property type="evidence" value="ECO:0007669"/>
    <property type="project" value="UniProtKB-SubCell"/>
</dbReference>
<dbReference type="GO" id="GO:0000981">
    <property type="term" value="F:DNA-binding transcription factor activity, RNA polymerase II-specific"/>
    <property type="evidence" value="ECO:0007669"/>
    <property type="project" value="TreeGrafter"/>
</dbReference>
<evidence type="ECO:0000256" key="4">
    <source>
        <dbReference type="ARBA" id="ARBA00023163"/>
    </source>
</evidence>
<evidence type="ECO:0000313" key="7">
    <source>
        <dbReference type="EMBL" id="KAG4425236.1"/>
    </source>
</evidence>
<keyword evidence="5" id="KW-0539">Nucleus</keyword>
<protein>
    <recommendedName>
        <fullName evidence="9">Transcription factor domain-containing protein</fullName>
    </recommendedName>
</protein>
<keyword evidence="8" id="KW-1185">Reference proteome</keyword>
<comment type="subcellular location">
    <subcellularLocation>
        <location evidence="1">Nucleus</location>
    </subcellularLocation>
</comment>
<evidence type="ECO:0000256" key="2">
    <source>
        <dbReference type="ARBA" id="ARBA00023015"/>
    </source>
</evidence>
<evidence type="ECO:0000256" key="3">
    <source>
        <dbReference type="ARBA" id="ARBA00023125"/>
    </source>
</evidence>
<evidence type="ECO:0000313" key="8">
    <source>
        <dbReference type="Proteomes" id="UP000664132"/>
    </source>
</evidence>
<evidence type="ECO:0000256" key="6">
    <source>
        <dbReference type="SAM" id="MobiDB-lite"/>
    </source>
</evidence>
<feature type="region of interest" description="Disordered" evidence="6">
    <location>
        <begin position="1"/>
        <end position="24"/>
    </location>
</feature>
<sequence length="634" mass="71018">MMDLNDGGHAMSPEQAVTSKQSLKLRRSCEACRGSKGRCIPSANDPHRCLKRVAEMEEKLEGLLALVAANATSQPIQATAATATQSPPTAPEIPSEMPSMLMPDTQLVDFTSAYATPSSSSNQSEQSIPQQQPVFAYPIFDNLQDAISKGFITLGQAGDAIELFRSKQRALPFVVIPPNLSLDSLRRQRPFLFLAILCCGTEPNFKLQQHIELELRENLSRRILVNGEKSLDLLQGILVYLTWYHFYFHPDREQIYQLSQMAIAMTIDLGMDKTTRRPPMCSSTTDLMPFMSYSRPSAGEIEGMRAYLGCYFLTSSVCQGLRKPSNMKYNQHIKSCVQHVTDAGLAESDHLIPYLIRFRQISDEANQAFNYDSSPNLPQLDSVRTEILGRAFENQLDHIETDFPQEIWDNSQIKMSFLHLRIYVNEVGFHASAPSESTLLSELSGPSWYHSNARNECLLRCLRASKSYLDTFIALPDSVIAGMVTVELLQLVYAVLILGTFASSVDAPSLDQHQLRQSANLDYYFRSISDRFSHLICIQDPLSNSYKHHMNTLFQTSKAWYVQTVTDPSPSGPPRFLFKDIIGTITGRCADFTAAEAMSETSTEDQWTELLSEWASSMDPSATSNDGNLIQFQI</sequence>
<dbReference type="EMBL" id="JAFJYH010000012">
    <property type="protein sequence ID" value="KAG4425236.1"/>
    <property type="molecule type" value="Genomic_DNA"/>
</dbReference>
<dbReference type="AlphaFoldDB" id="A0A8H7WIA3"/>
<evidence type="ECO:0000256" key="5">
    <source>
        <dbReference type="ARBA" id="ARBA00023242"/>
    </source>
</evidence>
<dbReference type="PANTHER" id="PTHR31845:SF10">
    <property type="entry name" value="ZN(II)2CYS6 TRANSCRIPTION FACTOR (EUROFUNG)"/>
    <property type="match status" value="1"/>
</dbReference>
<accession>A0A8H7WIA3</accession>
<dbReference type="CDD" id="cd12148">
    <property type="entry name" value="fungal_TF_MHR"/>
    <property type="match status" value="1"/>
</dbReference>
<reference evidence="7" key="1">
    <citation type="submission" date="2021-02" db="EMBL/GenBank/DDBJ databases">
        <title>Genome sequence Cadophora malorum strain M34.</title>
        <authorList>
            <person name="Stefanovic E."/>
            <person name="Vu D."/>
            <person name="Scully C."/>
            <person name="Dijksterhuis J."/>
            <person name="Roader J."/>
            <person name="Houbraken J."/>
        </authorList>
    </citation>
    <scope>NUCLEOTIDE SEQUENCE</scope>
    <source>
        <strain evidence="7">M34</strain>
    </source>
</reference>
<dbReference type="PANTHER" id="PTHR31845">
    <property type="entry name" value="FINGER DOMAIN PROTEIN, PUTATIVE-RELATED"/>
    <property type="match status" value="1"/>
</dbReference>
<name>A0A8H7WIA3_9HELO</name>
<dbReference type="GO" id="GO:0000976">
    <property type="term" value="F:transcription cis-regulatory region binding"/>
    <property type="evidence" value="ECO:0007669"/>
    <property type="project" value="TreeGrafter"/>
</dbReference>
<keyword evidence="2" id="KW-0805">Transcription regulation</keyword>
<evidence type="ECO:0000256" key="1">
    <source>
        <dbReference type="ARBA" id="ARBA00004123"/>
    </source>
</evidence>
<keyword evidence="3" id="KW-0238">DNA-binding</keyword>
<evidence type="ECO:0008006" key="9">
    <source>
        <dbReference type="Google" id="ProtNLM"/>
    </source>
</evidence>
<dbReference type="Proteomes" id="UP000664132">
    <property type="component" value="Unassembled WGS sequence"/>
</dbReference>